<dbReference type="Proteomes" id="UP000235739">
    <property type="component" value="Unassembled WGS sequence"/>
</dbReference>
<dbReference type="InterPro" id="IPR036390">
    <property type="entry name" value="WH_DNA-bd_sf"/>
</dbReference>
<dbReference type="InterPro" id="IPR011711">
    <property type="entry name" value="GntR_C"/>
</dbReference>
<dbReference type="SMART" id="SM00895">
    <property type="entry name" value="FCD"/>
    <property type="match status" value="1"/>
</dbReference>
<keyword evidence="3" id="KW-0804">Transcription</keyword>
<dbReference type="Pfam" id="PF00392">
    <property type="entry name" value="GntR"/>
    <property type="match status" value="1"/>
</dbReference>
<dbReference type="SMART" id="SM00345">
    <property type="entry name" value="HTH_GNTR"/>
    <property type="match status" value="1"/>
</dbReference>
<proteinExistence type="predicted"/>
<keyword evidence="2" id="KW-0238">DNA-binding</keyword>
<dbReference type="GO" id="GO:0003677">
    <property type="term" value="F:DNA binding"/>
    <property type="evidence" value="ECO:0007669"/>
    <property type="project" value="UniProtKB-KW"/>
</dbReference>
<dbReference type="SUPFAM" id="SSF48008">
    <property type="entry name" value="GntR ligand-binding domain-like"/>
    <property type="match status" value="1"/>
</dbReference>
<dbReference type="PANTHER" id="PTHR43537:SF44">
    <property type="entry name" value="GNTR FAMILY REGULATORY PROTEIN"/>
    <property type="match status" value="1"/>
</dbReference>
<sequence length="244" mass="27164">MATSLHAHVVEHLGSRIVSGNIPRGSIILAAELEQKLQVSRSVIREAIRVLAQCGLVTSTKRVGIRVLGAELWNPYDDHVIRWRLASDHKGAQLRSLTELRISVEPMAAELAAEVAPEAMRKELMMLSAQMNHYGRQGDLRRFLELDIRFHAVVLAASGNEMFANLATPIGTILRGRTELGLMPERPHEEALLWHQSVADAISNSDSASARKNMESIMRRTHNEICSLWEGAPRLFVDPAKDTK</sequence>
<dbReference type="EMBL" id="PNQX01000001">
    <property type="protein sequence ID" value="PMQ21037.1"/>
    <property type="molecule type" value="Genomic_DNA"/>
</dbReference>
<evidence type="ECO:0000259" key="4">
    <source>
        <dbReference type="PROSITE" id="PS50949"/>
    </source>
</evidence>
<organism evidence="5 6">
    <name type="scientific">Glutamicibacter arilaitensis</name>
    <dbReference type="NCBI Taxonomy" id="256701"/>
    <lineage>
        <taxon>Bacteria</taxon>
        <taxon>Bacillati</taxon>
        <taxon>Actinomycetota</taxon>
        <taxon>Actinomycetes</taxon>
        <taxon>Micrococcales</taxon>
        <taxon>Micrococcaceae</taxon>
        <taxon>Glutamicibacter</taxon>
    </lineage>
</organism>
<protein>
    <submittedName>
        <fullName evidence="5">GntR family transcriptional regulator</fullName>
    </submittedName>
</protein>
<evidence type="ECO:0000256" key="2">
    <source>
        <dbReference type="ARBA" id="ARBA00023125"/>
    </source>
</evidence>
<evidence type="ECO:0000256" key="1">
    <source>
        <dbReference type="ARBA" id="ARBA00023015"/>
    </source>
</evidence>
<dbReference type="InterPro" id="IPR000524">
    <property type="entry name" value="Tscrpt_reg_HTH_GntR"/>
</dbReference>
<dbReference type="PROSITE" id="PS50949">
    <property type="entry name" value="HTH_GNTR"/>
    <property type="match status" value="1"/>
</dbReference>
<dbReference type="Gene3D" id="1.10.10.10">
    <property type="entry name" value="Winged helix-like DNA-binding domain superfamily/Winged helix DNA-binding domain"/>
    <property type="match status" value="1"/>
</dbReference>
<gene>
    <name evidence="5" type="ORF">CIK84_05505</name>
</gene>
<dbReference type="InterPro" id="IPR036388">
    <property type="entry name" value="WH-like_DNA-bd_sf"/>
</dbReference>
<dbReference type="GO" id="GO:0003700">
    <property type="term" value="F:DNA-binding transcription factor activity"/>
    <property type="evidence" value="ECO:0007669"/>
    <property type="project" value="InterPro"/>
</dbReference>
<name>A0A2N7S4L7_9MICC</name>
<dbReference type="RefSeq" id="WP_102597698.1">
    <property type="nucleotide sequence ID" value="NZ_JABUYH010000005.1"/>
</dbReference>
<reference evidence="5 6" key="1">
    <citation type="journal article" date="2017" name="Elife">
        <title>Extensive horizontal gene transfer in cheese-associated bacteria.</title>
        <authorList>
            <person name="Bonham K.S."/>
            <person name="Wolfe B.E."/>
            <person name="Dutton R.J."/>
        </authorList>
    </citation>
    <scope>NUCLEOTIDE SEQUENCE [LARGE SCALE GENOMIC DNA]</scope>
    <source>
        <strain evidence="5 6">JB182</strain>
    </source>
</reference>
<accession>A0A2N7S4L7</accession>
<feature type="domain" description="HTH gntR-type" evidence="4">
    <location>
        <begin position="3"/>
        <end position="70"/>
    </location>
</feature>
<dbReference type="AlphaFoldDB" id="A0A2N7S4L7"/>
<comment type="caution">
    <text evidence="5">The sequence shown here is derived from an EMBL/GenBank/DDBJ whole genome shotgun (WGS) entry which is preliminary data.</text>
</comment>
<evidence type="ECO:0000313" key="5">
    <source>
        <dbReference type="EMBL" id="PMQ21037.1"/>
    </source>
</evidence>
<dbReference type="SUPFAM" id="SSF46785">
    <property type="entry name" value="Winged helix' DNA-binding domain"/>
    <property type="match status" value="1"/>
</dbReference>
<dbReference type="PANTHER" id="PTHR43537">
    <property type="entry name" value="TRANSCRIPTIONAL REGULATOR, GNTR FAMILY"/>
    <property type="match status" value="1"/>
</dbReference>
<dbReference type="InterPro" id="IPR008920">
    <property type="entry name" value="TF_FadR/GntR_C"/>
</dbReference>
<dbReference type="Gene3D" id="1.20.120.530">
    <property type="entry name" value="GntR ligand-binding domain-like"/>
    <property type="match status" value="1"/>
</dbReference>
<keyword evidence="1" id="KW-0805">Transcription regulation</keyword>
<evidence type="ECO:0000256" key="3">
    <source>
        <dbReference type="ARBA" id="ARBA00023163"/>
    </source>
</evidence>
<evidence type="ECO:0000313" key="6">
    <source>
        <dbReference type="Proteomes" id="UP000235739"/>
    </source>
</evidence>
<dbReference type="Pfam" id="PF07729">
    <property type="entry name" value="FCD"/>
    <property type="match status" value="1"/>
</dbReference>